<evidence type="ECO:0000313" key="1">
    <source>
        <dbReference type="EMBL" id="KYB26817.1"/>
    </source>
</evidence>
<dbReference type="InParanoid" id="A0A139WG83"/>
<keyword evidence="2" id="KW-1185">Reference proteome</keyword>
<reference evidence="1 2" key="2">
    <citation type="journal article" date="2010" name="Nucleic Acids Res.">
        <title>BeetleBase in 2010: revisions to provide comprehensive genomic information for Tribolium castaneum.</title>
        <authorList>
            <person name="Kim H.S."/>
            <person name="Murphy T."/>
            <person name="Xia J."/>
            <person name="Caragea D."/>
            <person name="Park Y."/>
            <person name="Beeman R.W."/>
            <person name="Lorenzen M.D."/>
            <person name="Butcher S."/>
            <person name="Manak J.R."/>
            <person name="Brown S.J."/>
        </authorList>
    </citation>
    <scope>GENOME REANNOTATION</scope>
    <source>
        <strain evidence="1 2">Georgia GA2</strain>
    </source>
</reference>
<dbReference type="EMBL" id="KQ971351">
    <property type="protein sequence ID" value="KYB26817.1"/>
    <property type="molecule type" value="Genomic_DNA"/>
</dbReference>
<dbReference type="AlphaFoldDB" id="A0A139WG83"/>
<accession>A0A139WG83</accession>
<name>A0A139WG83_TRICA</name>
<gene>
    <name evidence="1" type="primary">AUGUSTUS-3.0.2_31177</name>
    <name evidence="1" type="ORF">TcasGA2_TC031177</name>
</gene>
<evidence type="ECO:0000313" key="2">
    <source>
        <dbReference type="Proteomes" id="UP000007266"/>
    </source>
</evidence>
<sequence length="36" mass="4287">MRPHLSESGFVVFFRWCCNLLHEFFLIVDFKALKVG</sequence>
<proteinExistence type="predicted"/>
<dbReference type="Proteomes" id="UP000007266">
    <property type="component" value="Linkage group 7"/>
</dbReference>
<protein>
    <submittedName>
        <fullName evidence="1">Uncharacterized protein</fullName>
    </submittedName>
</protein>
<reference evidence="1 2" key="1">
    <citation type="journal article" date="2008" name="Nature">
        <title>The genome of the model beetle and pest Tribolium castaneum.</title>
        <authorList>
            <consortium name="Tribolium Genome Sequencing Consortium"/>
            <person name="Richards S."/>
            <person name="Gibbs R.A."/>
            <person name="Weinstock G.M."/>
            <person name="Brown S.J."/>
            <person name="Denell R."/>
            <person name="Beeman R.W."/>
            <person name="Gibbs R."/>
            <person name="Beeman R.W."/>
            <person name="Brown S.J."/>
            <person name="Bucher G."/>
            <person name="Friedrich M."/>
            <person name="Grimmelikhuijzen C.J."/>
            <person name="Klingler M."/>
            <person name="Lorenzen M."/>
            <person name="Richards S."/>
            <person name="Roth S."/>
            <person name="Schroder R."/>
            <person name="Tautz D."/>
            <person name="Zdobnov E.M."/>
            <person name="Muzny D."/>
            <person name="Gibbs R.A."/>
            <person name="Weinstock G.M."/>
            <person name="Attaway T."/>
            <person name="Bell S."/>
            <person name="Buhay C.J."/>
            <person name="Chandrabose M.N."/>
            <person name="Chavez D."/>
            <person name="Clerk-Blankenburg K.P."/>
            <person name="Cree A."/>
            <person name="Dao M."/>
            <person name="Davis C."/>
            <person name="Chacko J."/>
            <person name="Dinh H."/>
            <person name="Dugan-Rocha S."/>
            <person name="Fowler G."/>
            <person name="Garner T.T."/>
            <person name="Garnes J."/>
            <person name="Gnirke A."/>
            <person name="Hawes A."/>
            <person name="Hernandez J."/>
            <person name="Hines S."/>
            <person name="Holder M."/>
            <person name="Hume J."/>
            <person name="Jhangiani S.N."/>
            <person name="Joshi V."/>
            <person name="Khan Z.M."/>
            <person name="Jackson L."/>
            <person name="Kovar C."/>
            <person name="Kowis A."/>
            <person name="Lee S."/>
            <person name="Lewis L.R."/>
            <person name="Margolis J."/>
            <person name="Morgan M."/>
            <person name="Nazareth L.V."/>
            <person name="Nguyen N."/>
            <person name="Okwuonu G."/>
            <person name="Parker D."/>
            <person name="Richards S."/>
            <person name="Ruiz S.J."/>
            <person name="Santibanez J."/>
            <person name="Savard J."/>
            <person name="Scherer S.E."/>
            <person name="Schneider B."/>
            <person name="Sodergren E."/>
            <person name="Tautz D."/>
            <person name="Vattahil S."/>
            <person name="Villasana D."/>
            <person name="White C.S."/>
            <person name="Wright R."/>
            <person name="Park Y."/>
            <person name="Beeman R.W."/>
            <person name="Lord J."/>
            <person name="Oppert B."/>
            <person name="Lorenzen M."/>
            <person name="Brown S."/>
            <person name="Wang L."/>
            <person name="Savard J."/>
            <person name="Tautz D."/>
            <person name="Richards S."/>
            <person name="Weinstock G."/>
            <person name="Gibbs R.A."/>
            <person name="Liu Y."/>
            <person name="Worley K."/>
            <person name="Weinstock G."/>
            <person name="Elsik C.G."/>
            <person name="Reese J.T."/>
            <person name="Elhaik E."/>
            <person name="Landan G."/>
            <person name="Graur D."/>
            <person name="Arensburger P."/>
            <person name="Atkinson P."/>
            <person name="Beeman R.W."/>
            <person name="Beidler J."/>
            <person name="Brown S.J."/>
            <person name="Demuth J.P."/>
            <person name="Drury D.W."/>
            <person name="Du Y.Z."/>
            <person name="Fujiwara H."/>
            <person name="Lorenzen M."/>
            <person name="Maselli V."/>
            <person name="Osanai M."/>
            <person name="Park Y."/>
            <person name="Robertson H.M."/>
            <person name="Tu Z."/>
            <person name="Wang J.J."/>
            <person name="Wang S."/>
            <person name="Richards S."/>
            <person name="Song H."/>
            <person name="Zhang L."/>
            <person name="Sodergren E."/>
            <person name="Werner D."/>
            <person name="Stanke M."/>
            <person name="Morgenstern B."/>
            <person name="Solovyev V."/>
            <person name="Kosarev P."/>
            <person name="Brown G."/>
            <person name="Chen H.C."/>
            <person name="Ermolaeva O."/>
            <person name="Hlavina W."/>
            <person name="Kapustin Y."/>
            <person name="Kiryutin B."/>
            <person name="Kitts P."/>
            <person name="Maglott D."/>
            <person name="Pruitt K."/>
            <person name="Sapojnikov V."/>
            <person name="Souvorov A."/>
            <person name="Mackey A.J."/>
            <person name="Waterhouse R.M."/>
            <person name="Wyder S."/>
            <person name="Zdobnov E.M."/>
            <person name="Zdobnov E.M."/>
            <person name="Wyder S."/>
            <person name="Kriventseva E.V."/>
            <person name="Kadowaki T."/>
            <person name="Bork P."/>
            <person name="Aranda M."/>
            <person name="Bao R."/>
            <person name="Beermann A."/>
            <person name="Berns N."/>
            <person name="Bolognesi R."/>
            <person name="Bonneton F."/>
            <person name="Bopp D."/>
            <person name="Brown S.J."/>
            <person name="Bucher G."/>
            <person name="Butts T."/>
            <person name="Chaumot A."/>
            <person name="Denell R.E."/>
            <person name="Ferrier D.E."/>
            <person name="Friedrich M."/>
            <person name="Gordon C.M."/>
            <person name="Jindra M."/>
            <person name="Klingler M."/>
            <person name="Lan Q."/>
            <person name="Lattorff H.M."/>
            <person name="Laudet V."/>
            <person name="von Levetsow C."/>
            <person name="Liu Z."/>
            <person name="Lutz R."/>
            <person name="Lynch J.A."/>
            <person name="da Fonseca R.N."/>
            <person name="Posnien N."/>
            <person name="Reuter R."/>
            <person name="Roth S."/>
            <person name="Savard J."/>
            <person name="Schinko J.B."/>
            <person name="Schmitt C."/>
            <person name="Schoppmeier M."/>
            <person name="Schroder R."/>
            <person name="Shippy T.D."/>
            <person name="Simonnet F."/>
            <person name="Marques-Souza H."/>
            <person name="Tautz D."/>
            <person name="Tomoyasu Y."/>
            <person name="Trauner J."/>
            <person name="Van der Zee M."/>
            <person name="Vervoort M."/>
            <person name="Wittkopp N."/>
            <person name="Wimmer E.A."/>
            <person name="Yang X."/>
            <person name="Jones A.K."/>
            <person name="Sattelle D.B."/>
            <person name="Ebert P.R."/>
            <person name="Nelson D."/>
            <person name="Scott J.G."/>
            <person name="Beeman R.W."/>
            <person name="Muthukrishnan S."/>
            <person name="Kramer K.J."/>
            <person name="Arakane Y."/>
            <person name="Beeman R.W."/>
            <person name="Zhu Q."/>
            <person name="Hogenkamp D."/>
            <person name="Dixit R."/>
            <person name="Oppert B."/>
            <person name="Jiang H."/>
            <person name="Zou Z."/>
            <person name="Marshall J."/>
            <person name="Elpidina E."/>
            <person name="Vinokurov K."/>
            <person name="Oppert C."/>
            <person name="Zou Z."/>
            <person name="Evans J."/>
            <person name="Lu Z."/>
            <person name="Zhao P."/>
            <person name="Sumathipala N."/>
            <person name="Altincicek B."/>
            <person name="Vilcinskas A."/>
            <person name="Williams M."/>
            <person name="Hultmark D."/>
            <person name="Hetru C."/>
            <person name="Jiang H."/>
            <person name="Grimmelikhuijzen C.J."/>
            <person name="Hauser F."/>
            <person name="Cazzamali G."/>
            <person name="Williamson M."/>
            <person name="Park Y."/>
            <person name="Li B."/>
            <person name="Tanaka Y."/>
            <person name="Predel R."/>
            <person name="Neupert S."/>
            <person name="Schachtner J."/>
            <person name="Verleyen P."/>
            <person name="Raible F."/>
            <person name="Bork P."/>
            <person name="Friedrich M."/>
            <person name="Walden K.K."/>
            <person name="Robertson H.M."/>
            <person name="Angeli S."/>
            <person name="Foret S."/>
            <person name="Bucher G."/>
            <person name="Schuetz S."/>
            <person name="Maleszka R."/>
            <person name="Wimmer E.A."/>
            <person name="Beeman R.W."/>
            <person name="Lorenzen M."/>
            <person name="Tomoyasu Y."/>
            <person name="Miller S.C."/>
            <person name="Grossmann D."/>
            <person name="Bucher G."/>
        </authorList>
    </citation>
    <scope>NUCLEOTIDE SEQUENCE [LARGE SCALE GENOMIC DNA]</scope>
    <source>
        <strain evidence="1 2">Georgia GA2</strain>
    </source>
</reference>
<organism evidence="1 2">
    <name type="scientific">Tribolium castaneum</name>
    <name type="common">Red flour beetle</name>
    <dbReference type="NCBI Taxonomy" id="7070"/>
    <lineage>
        <taxon>Eukaryota</taxon>
        <taxon>Metazoa</taxon>
        <taxon>Ecdysozoa</taxon>
        <taxon>Arthropoda</taxon>
        <taxon>Hexapoda</taxon>
        <taxon>Insecta</taxon>
        <taxon>Pterygota</taxon>
        <taxon>Neoptera</taxon>
        <taxon>Endopterygota</taxon>
        <taxon>Coleoptera</taxon>
        <taxon>Polyphaga</taxon>
        <taxon>Cucujiformia</taxon>
        <taxon>Tenebrionidae</taxon>
        <taxon>Tenebrionidae incertae sedis</taxon>
        <taxon>Tribolium</taxon>
    </lineage>
</organism>